<sequence length="117" mass="13794">MVFKNIRLKKCKGETSKGETSKGETSKGETSKGDTMTESSIAYHCINFLKSEEIKKEMSSIINPIMDYFLKQIHIYLYFFLFFIFISFVLHLGVLFLLLKYNIRFKKLYNKLNKLQL</sequence>
<dbReference type="InterPro" id="IPR008627">
    <property type="entry name" value="GETHR_repeat"/>
</dbReference>
<evidence type="ECO:0000313" key="3">
    <source>
        <dbReference type="EMBL" id="QHT75449.1"/>
    </source>
</evidence>
<evidence type="ECO:0000256" key="2">
    <source>
        <dbReference type="SAM" id="Phobius"/>
    </source>
</evidence>
<keyword evidence="2" id="KW-0472">Membrane</keyword>
<feature type="transmembrane region" description="Helical" evidence="2">
    <location>
        <begin position="75"/>
        <end position="99"/>
    </location>
</feature>
<dbReference type="Pfam" id="PF05671">
    <property type="entry name" value="GETHR"/>
    <property type="match status" value="1"/>
</dbReference>
<name>A0A6C0H4R3_9ZZZZ</name>
<reference evidence="3" key="1">
    <citation type="journal article" date="2020" name="Nature">
        <title>Giant virus diversity and host interactions through global metagenomics.</title>
        <authorList>
            <person name="Schulz F."/>
            <person name="Roux S."/>
            <person name="Paez-Espino D."/>
            <person name="Jungbluth S."/>
            <person name="Walsh D.A."/>
            <person name="Denef V.J."/>
            <person name="McMahon K.D."/>
            <person name="Konstantinidis K.T."/>
            <person name="Eloe-Fadrosh E.A."/>
            <person name="Kyrpides N.C."/>
            <person name="Woyke T."/>
        </authorList>
    </citation>
    <scope>NUCLEOTIDE SEQUENCE</scope>
    <source>
        <strain evidence="3">GVMAG-M-3300023179-63</strain>
    </source>
</reference>
<keyword evidence="2" id="KW-1133">Transmembrane helix</keyword>
<feature type="region of interest" description="Disordered" evidence="1">
    <location>
        <begin position="13"/>
        <end position="35"/>
    </location>
</feature>
<dbReference type="EMBL" id="MN739873">
    <property type="protein sequence ID" value="QHT75449.1"/>
    <property type="molecule type" value="Genomic_DNA"/>
</dbReference>
<accession>A0A6C0H4R3</accession>
<dbReference type="AlphaFoldDB" id="A0A6C0H4R3"/>
<evidence type="ECO:0000256" key="1">
    <source>
        <dbReference type="SAM" id="MobiDB-lite"/>
    </source>
</evidence>
<proteinExistence type="predicted"/>
<protein>
    <submittedName>
        <fullName evidence="3">Uncharacterized protein</fullName>
    </submittedName>
</protein>
<keyword evidence="2" id="KW-0812">Transmembrane</keyword>
<feature type="compositionally biased region" description="Basic and acidic residues" evidence="1">
    <location>
        <begin position="13"/>
        <end position="32"/>
    </location>
</feature>
<organism evidence="3">
    <name type="scientific">viral metagenome</name>
    <dbReference type="NCBI Taxonomy" id="1070528"/>
    <lineage>
        <taxon>unclassified sequences</taxon>
        <taxon>metagenomes</taxon>
        <taxon>organismal metagenomes</taxon>
    </lineage>
</organism>